<evidence type="ECO:0000313" key="2">
    <source>
        <dbReference type="EMBL" id="BBN70182.1"/>
    </source>
</evidence>
<name>A0A5H2XU01_PRUDU</name>
<dbReference type="EMBL" id="AP021781">
    <property type="protein sequence ID" value="BBN70182.1"/>
    <property type="molecule type" value="Genomic_DNA"/>
</dbReference>
<accession>A0A5H2XU01</accession>
<gene>
    <name evidence="2" type="ORF">Prudu_1444S000200</name>
</gene>
<organism evidence="2">
    <name type="scientific">Prunus dulcis</name>
    <name type="common">Almond</name>
    <name type="synonym">Amygdalus dulcis</name>
    <dbReference type="NCBI Taxonomy" id="3755"/>
    <lineage>
        <taxon>Eukaryota</taxon>
        <taxon>Viridiplantae</taxon>
        <taxon>Streptophyta</taxon>
        <taxon>Embryophyta</taxon>
        <taxon>Tracheophyta</taxon>
        <taxon>Spermatophyta</taxon>
        <taxon>Magnoliopsida</taxon>
        <taxon>eudicotyledons</taxon>
        <taxon>Gunneridae</taxon>
        <taxon>Pentapetalae</taxon>
        <taxon>rosids</taxon>
        <taxon>fabids</taxon>
        <taxon>Rosales</taxon>
        <taxon>Rosaceae</taxon>
        <taxon>Amygdaloideae</taxon>
        <taxon>Amygdaleae</taxon>
        <taxon>Prunus</taxon>
    </lineage>
</organism>
<feature type="compositionally biased region" description="Polar residues" evidence="1">
    <location>
        <begin position="1"/>
        <end position="12"/>
    </location>
</feature>
<reference evidence="2" key="1">
    <citation type="journal article" date="2019" name="Science">
        <title>Mutation of a bHLH transcription factor allowed almond domestication.</title>
        <authorList>
            <person name="Sanchez-Perez R."/>
            <person name="Pavan S."/>
            <person name="Mazzeo R."/>
            <person name="Moldovan C."/>
            <person name="Aiese Cigliano R."/>
            <person name="Del Cueto J."/>
            <person name="Ricciardi F."/>
            <person name="Lotti C."/>
            <person name="Ricciardi L."/>
            <person name="Dicenta F."/>
            <person name="Lopez-Marques R.L."/>
            <person name="Lindberg Moller B."/>
        </authorList>
    </citation>
    <scope>NUCLEOTIDE SEQUENCE</scope>
</reference>
<dbReference type="AlphaFoldDB" id="A0A5H2XU01"/>
<proteinExistence type="predicted"/>
<protein>
    <submittedName>
        <fullName evidence="2">Dicarboxylate carrier 2</fullName>
    </submittedName>
</protein>
<sequence>MVAETPENSALTPSVCAMRSPRETGPTRGGWGAGAQNVEGMEVVAEVKARAGRKVGCIAGLGRWDSP</sequence>
<feature type="region of interest" description="Disordered" evidence="1">
    <location>
        <begin position="1"/>
        <end position="34"/>
    </location>
</feature>
<evidence type="ECO:0000256" key="1">
    <source>
        <dbReference type="SAM" id="MobiDB-lite"/>
    </source>
</evidence>